<protein>
    <recommendedName>
        <fullName evidence="3">Butirosin biosynthesis protein H-like</fullName>
    </recommendedName>
</protein>
<evidence type="ECO:0000313" key="2">
    <source>
        <dbReference type="Proteomes" id="UP000295247"/>
    </source>
</evidence>
<dbReference type="RefSeq" id="WP_132230329.1">
    <property type="nucleotide sequence ID" value="NZ_NRRH01000048.1"/>
</dbReference>
<dbReference type="EMBL" id="SMDC01000010">
    <property type="protein sequence ID" value="TCW34571.1"/>
    <property type="molecule type" value="Genomic_DNA"/>
</dbReference>
<comment type="caution">
    <text evidence="1">The sequence shown here is derived from an EMBL/GenBank/DDBJ whole genome shotgun (WGS) entry which is preliminary data.</text>
</comment>
<organism evidence="1 2">
    <name type="scientific">Marichromatium gracile</name>
    <name type="common">Chromatium gracile</name>
    <dbReference type="NCBI Taxonomy" id="1048"/>
    <lineage>
        <taxon>Bacteria</taxon>
        <taxon>Pseudomonadati</taxon>
        <taxon>Pseudomonadota</taxon>
        <taxon>Gammaproteobacteria</taxon>
        <taxon>Chromatiales</taxon>
        <taxon>Chromatiaceae</taxon>
        <taxon>Marichromatium</taxon>
    </lineage>
</organism>
<evidence type="ECO:0008006" key="3">
    <source>
        <dbReference type="Google" id="ProtNLM"/>
    </source>
</evidence>
<sequence length="342" mass="37069">MSVPVRVAGWSLPYRGNLTACHSLGLLDAFCSAPTWDVLFQFEALTGVPFGVRSVEKDANRLLAPWIDPDRGLDAALDTLGLPYEVAACPPDAGADASIDLLRRWLADGVVVLGPLDMSRLPHLFHAELFRGCDHYVVALGIEEERLAIRDSEGWDMTWIACDDLAEAWRGGEVIEGRGAFVMRRMLPAASRHPVSRFHPDGRAVRRGLERAAQLLEESAIDPLGGPNAYTRLAERSAEILAWPAARRSLGYLLPTRIQRNLCAIALLDRAAAVLPEAVDALDTARSIIGQQSELLARCCAAVSTGASASLFALHGAAELEHRLTDVFRTLQESACTADSSI</sequence>
<dbReference type="Proteomes" id="UP000295247">
    <property type="component" value="Unassembled WGS sequence"/>
</dbReference>
<gene>
    <name evidence="1" type="ORF">EDC29_110121</name>
</gene>
<accession>A0A4R4A6X2</accession>
<dbReference type="AlphaFoldDB" id="A0A4R4A6X2"/>
<evidence type="ECO:0000313" key="1">
    <source>
        <dbReference type="EMBL" id="TCW34571.1"/>
    </source>
</evidence>
<reference evidence="1 2" key="1">
    <citation type="submission" date="2019-03" db="EMBL/GenBank/DDBJ databases">
        <title>Genomic Encyclopedia of Type Strains, Phase IV (KMG-IV): sequencing the most valuable type-strain genomes for metagenomic binning, comparative biology and taxonomic classification.</title>
        <authorList>
            <person name="Goeker M."/>
        </authorList>
    </citation>
    <scope>NUCLEOTIDE SEQUENCE [LARGE SCALE GENOMIC DNA]</scope>
    <source>
        <strain evidence="1 2">DSM 203</strain>
    </source>
</reference>
<name>A0A4R4A6X2_MARGR</name>
<proteinExistence type="predicted"/>